<dbReference type="PROSITE" id="PS50199">
    <property type="entry name" value="ZF_RANBP2_2"/>
    <property type="match status" value="1"/>
</dbReference>
<dbReference type="VEuPathDB" id="FungiDB:H257_05034"/>
<evidence type="ECO:0000313" key="12">
    <source>
        <dbReference type="EMBL" id="RHY07402.1"/>
    </source>
</evidence>
<dbReference type="SUPFAM" id="SSF90209">
    <property type="entry name" value="Ran binding protein zinc finger-like"/>
    <property type="match status" value="1"/>
</dbReference>
<dbReference type="Gene3D" id="2.60.120.200">
    <property type="match status" value="2"/>
</dbReference>
<evidence type="ECO:0000256" key="6">
    <source>
        <dbReference type="PROSITE-ProRule" id="PRU00322"/>
    </source>
</evidence>
<dbReference type="SUPFAM" id="SSF46934">
    <property type="entry name" value="UBA-like"/>
    <property type="match status" value="1"/>
</dbReference>
<dbReference type="PROSITE" id="PS50237">
    <property type="entry name" value="HECT"/>
    <property type="match status" value="1"/>
</dbReference>
<comment type="caution">
    <text evidence="5">Lacks conserved residue(s) required for the propagation of feature annotation.</text>
</comment>
<evidence type="ECO:0000256" key="3">
    <source>
        <dbReference type="ARBA" id="ARBA00022786"/>
    </source>
</evidence>
<feature type="domain" description="HECT" evidence="11">
    <location>
        <begin position="4568"/>
        <end position="4836"/>
    </location>
</feature>
<dbReference type="PANTHER" id="PTHR46654:SF1">
    <property type="entry name" value="E3 UBIQUITIN-PROTEIN LIGASE HECTD3"/>
    <property type="match status" value="1"/>
</dbReference>
<dbReference type="SMART" id="SM00165">
    <property type="entry name" value="UBA"/>
    <property type="match status" value="1"/>
</dbReference>
<dbReference type="PROSITE" id="PS50188">
    <property type="entry name" value="B302_SPRY"/>
    <property type="match status" value="3"/>
</dbReference>
<dbReference type="VEuPathDB" id="FungiDB:H257_05033"/>
<dbReference type="VEuPathDB" id="FungiDB:H257_05037"/>
<dbReference type="InterPro" id="IPR001876">
    <property type="entry name" value="Znf_RanBP2"/>
</dbReference>
<evidence type="ECO:0000259" key="10">
    <source>
        <dbReference type="PROSITE" id="PS50199"/>
    </source>
</evidence>
<feature type="domain" description="UBA" evidence="8">
    <location>
        <begin position="2556"/>
        <end position="2600"/>
    </location>
</feature>
<feature type="compositionally biased region" description="Polar residues" evidence="7">
    <location>
        <begin position="2609"/>
        <end position="2620"/>
    </location>
</feature>
<dbReference type="GO" id="GO:0008270">
    <property type="term" value="F:zinc ion binding"/>
    <property type="evidence" value="ECO:0007669"/>
    <property type="project" value="UniProtKB-KW"/>
</dbReference>
<sequence>MDVEREKLKLQELIDDVKDACRKGAYQNCLSLRSLACCFLPEANPQPIRRVGVQERLHALIQQHTPTQEQHTPVADAAFLPPETTDAVVSPVLPTQVSDEPPPHDEPAPVDAVPSTTTDLTDALAVLKEFEPVLFHAISGYLRQKHDPRDESVCLELLVLLKAAMLSEDDATRFESHFQAIVDATDAGRKYLDLVHLTAVAEHEAALDAQPVSAARWVCLHAPPTTRSILAIDGAKITADTSECTNVAAIGWRPHRSGTRTYSIQTIDPVTSRPWPFRVGWTTLQRQHPSVLLGDDAASIGFDGTSVYFNYHVLGSLPTPVPLTWRQVSCVLDLDQNTLTFAVEQSTLRLPLPPALREASLVPGVGIGRRSFRSSLFTRYAGMYPGVFTSLGHLGPVVVSAAPAGDGQRSVEFIGDCTEFSSVQGAVCRPHPSIQWAPKAWTLSFFVYPLATQDNCEPRPWRTICLKGQDQTMERTASIFLSCDRLLLAVCVSTKSDWNSTLVSTGPVTANQWTHVAIVCDNVTLRLYIQGKEDRTLSLNDVVVHNSHPFCFGKSPPGVKKASTDYKGFRGYLQHMLLYPTRAWTAKDVAKYVKERKPSVDSTDLSCARHPHFNNPVTPSHTVTLALTTPLDSPDVVTYFSPSSGGPLHVPALFQSVVTWPDEFHMQVTVRMGGDGCSSSPAGRMQVLAACASPSGGVFAFVWGVTADGRLSVRTKDRQFTTTARYVEISSMWTTLGWSYTPSQVVFHVDGHAVETLPSSGTHLDAATSGLVDLYVGNVPCEVPLMAPWAGDIGQVKVFRHDPQRSQATIAHYTFSEGQGNLVFDVSSTGPNNLHGHVVHDSGWRTEPRLNQLALPRPPPLQVDTDAPSISGRILAFMERMAVVYLRSSCCEALVGCPRTRVAVSSGAVWTHVLTFVLLHSLLRHAAFEKDVDTQGGHSIVALLRILRANFQPLSSVLSTDLAVPLGVPPASVGLGMSDDSSSLAQRLHALLTSLSTVDLDSIDEDMLKLIHHEAMQTQVAGTEIFYPTTQKRAEHVIQSLECRHHEEDTDALCRFLVSRRHLVMQFLPHPELNLHAELFPWTVEDVQSSLLDLKKPITSDQVLAVLGRFQSEGTIRGSSPEQLVVLYEAWHLYYRDNHCQLSAATFKQLWHALVHHVPTTVVVELSPRPQESSLVQLVALLQTQVVQHLLPGDTWDVATTSRLQQWHAPRRYFKVVNCPIGVRSSPNVKASKLGRTLNIGQVIESSHVLRKPDDAVLYVAHGDGWVFDVDPSDGMVLLEEQGSSGIYTWRIQVIKCANVGQILLGLSTKPSCTALTALCIGTTVDSFGWMLTGDFYHCGQRSQHTSTLPLFSSKSIPLLDLIVNTTANTLVVCNADTGEPYGPAYALELAAGAEYFPAVSLFRRHDCVAWKSAILFPSEWSLTQQKQRYVVPAVVPTSMALSCAKEVLGVFREATHHDNNDAVRMRWLGPMVAQFAANMCLWTSMLDERDYLIDLIEDILLHRQSTVMTDDMLTLACLAGQLYGDMIVGEDVDALAAEAGPEQKWIQSKLFHGGVHKRTEKHAFLKQFMDGHWSSLDKMMLRFVGGSALVLRMGGPALDRAIRGVVATMLLHCGMTVSAECVDVDSLKMPPKSLRLIWQKAVELKSWALRYKTSANTTYDEIATTLTTKVDLLLSLTPCKSDAYVGDPPSLSRRISMGSSKRSGSFDATPEDAAFPSWEPELLQAIYGFYRDVDCNVNKVQEMLSLSQQKAITRASGLRRVTNVLHVATVAVPAKAAILVHLMRVLRRNPSSLWHYQQGIDGCPAATKRDVHVAFEGFYYCITQLLSNGCNDVSWQFVLLDTSALRILPEDHVMLASCRVFQTLQEILDRTTESPSLLGLRQAAMKVVYLLALQVASDGGAELDPTTNPTINSLSPPHFQRQLSGPQTLSANVFDMLYSEMYVVVHSMLEDTGMVYNMDTIGPNPRILGVLSLLQFVSTSSVCQTFLCTPNWLSLFVTTACFGQVEPQTRAMQLLHTLLPLCDPSFVSIDLPFDLTTMACVVGTSVRARPLVEFFLANVGHALSPLDATTTDQLPRSVESCLSLGSESVSMLRMLIGNDTWSELVAQCLTDSYSSQAASHQLSVLGVMGSFAEPLRFGGHVELVDCGTQATIVSVNNQTTIEIQKRNQTSICQVQVEAVTAMPRVAISIAAYPPALVESVLRQTALLVDSSALFLAHFQVARWIYNEEPARVVTLVSEHPSVALKVFEIGATLTDTNGLPSLAQLEDKLELIRRAQYATTYGSIRTALYPVSEANAPLHQPPDVSIHLSCDTRLGFAEGLVCTMKQVSTFDVPVDIDPNAIAWLEALLNHVLSLTVAELMQTWATATDLTRIELRHVQQAVETVYGRIQLPEMLQAACAEANEWLSNRDHWGKEWTVHETSIVQYVLRLLAQYVQMIGRGFIFIVSSNMYSCRNNSSVSMDKWRDKCAALKVGSYLCATCECLVADVLSLSMEVLRNAEAATPVITLASILEAMQGDDELGRLLVYHESYVALQSIATNFPTLATSSSPVVASKTSDEKVLDVRIQSMIAMGFPEQWCKRALDESGQDVNAALNWILINGELLQDTSAAQPFPTSNDNSPEPAVAVDDPPPPPSLEWSTATSLDVAGPYATYWKLGHGNTLAFTIQSRTGMALVGLFCSRVLHYELRISDKAIDLSFDGHVVCTELGAFCDDVTGVSFWAVWTPTTLYIGQGPRVHLDALVLQWTRTDNALALDSFSFGSTPSTVTLAVSAISWTYVFASDRHIDTVVWPTYTPATHDLTACFYDRPSSSFQRTNDQFNVWGLYLTRQGFQDAMHQESAPALVQHAHEMIQVLRILYARRLGLTILAVCNQLSALEPVFRNHELLFVEFVSLVSNRHWISDMTKITTQTQVGPPWYLPRKQTSLDFVRPAMQSVCACLNPLSTAVCAYLQSHMSAFLLQPASLHWTEPSSLKTDVAVRQGSDLRFLLLVTQWLLPVSNNVMERALFGIWATILTSNHVHVKQTAFQVLSRMLHQCMTRINESTTDKNDDVESLYSYTKLVSYPHLKMLTARLLQHEQENCPMYSQYFQAVVDFLALYERALHRLDQQASTETALSNTRGLFFKGGASYVDIKGDDISPPWTAQYTVHPVAGGAVAVLANSTSTAIFLRCGQSFNACHPSLVLKTKANAQVIPFHCHLPNDTWSVLTITASLSHVSVYINGTLAAKADVSDVRLPMGQLGDPSQGFRGWLANVRYFDSILTSSQITSLVALDRLQFEQSSNAASALLTPPSPLDSVFPALTAIAHWPLNEGVGAVVHDALRKYADVAVHGAKWSRLELPSVDKVLLATSHIAMALDAEYLQKYLVFSGTGTFTQQPCGALGGGTWNASSTKALAVHLYSLDRSSLEGMIVLNSTLRWLVTGTTREDGFVEFSVQSRRGNGESVDDTQWMDGVVFQGWHRHGVLKGTWRTSLTQTIPPRHDCAMYFLAPTTDSVVLSDGGRMALSVLRKSKKKANVLYMGFGYHGLQQAWASNGCLCTSDLPNAAQHDILNRTDGFATVRCHALVRRGQVYFEMTLKSSGLMQLGFVSAGFKPAFATHGVGDHFGSFAVDGKRRKKWCNTGSSYGGDWSWSAGDVVGAMIDFEAGTMGFTHHGVDLGVAFTQNEYPQVNWTNGLYPAGSFSSGEGAWFNLGQSPFQYQPPRGYISVLESVNATSSSKKEAVPLPRVDVYSHRQKRFSPISTGHRVTETLSCPFPTHRSLSYGVYHWEVLIQSLTATDGIRVGVCIERVNSSLLLGEDRFGWGFCSSGKIYHGNTALRYASVGFVQGDRVGIELNMIKGTLAFYRNRTALGDAFTNLHMELPMQAFVHVNNQGGFVPAVSLFRPQSMVVALGLKHGRDQVEYPKTHQVFCGTWKQGQRDGGGTLHVKRKSQSGGGFYMGTYVDNELHGAALWCEQPVPACVCTLYPSVWKSLGFHRSASHLVCGVRSDVFYKGDVVETGSTLPLDKVVPVPTAPPSLNRAKAQVGWYSSVHTSLRFARRERPHEAPTTTRILSIDGTWLADKHQRFVLLPPSHDTAILSSDLTSGKLEPHASAGNHVLFRGNIGMSSGVHYWEVGVQACNHGSLFIGIASSQITPSEGWGDFGFVSYRVRWSQAEGEHLYGRYFSAGDTIGVRFDMEQGTLSFTKDGDDFTKGRPAVIHMGVAFRHLRTQLASHNLTFVPVVGCSHPGDAFTVKGYKWHSQDTSPQWPIARLDQVLEASKVVLDEFPSPVVMEQAAQMYHTFISRGEFTPKRFWSRGGILVELTNADLDKAITRLHGIDRFSLRHGEAIVLGEKDGVVWYVIQGNEAAGAWYWTDPEVAHLLTLNPSEVAADPWSCAACTMLNDPNLSKCQICDTPRETDVDDADDVDGNDDDMTAGQPLIVLQAWSDIWNRVAPLVDMDEDQTARRLSVLLAWNSRVQLLLPFLDFHGQHLLESPISRTANRLTHLRHLIFKRHKIKFWRDMVDITTTHTTPPSDEYERPDSLREVSVNRIVALDEPVSFATSVFGQLHEAMQAWDNHSLRRAYADELQDAGQRRAFYVKFLGEGVDDHGGPYRAVFQTGAWDEPSGGLQLFIPCPNAVTAGGMNQDKFVVSGTASHLKFLGKLIGMATRHRIMVPLNLSDLFWKPLVGLPNDRKDLGAVDTMLMRELHDLECLGDAEVEALDPDEVVEYLLRVTQAPRNPHMDKMNTLTVPTLARLVDDSVALKLDAIRLQLVSFMEGMAAVLPYALCTLFTPAQFEELVCGSPDIDIDMLQRITVYEGVDATAPHIGFFWQCLQDMNQAQRSLFVNFVLARSRLPSSKDICMEKLVYAINNSPTMDADFVERGSAGWEHMT</sequence>
<feature type="domain" description="B30.2/SPRY" evidence="9">
    <location>
        <begin position="4034"/>
        <end position="4238"/>
    </location>
</feature>
<dbReference type="InterPro" id="IPR013320">
    <property type="entry name" value="ConA-like_dom_sf"/>
</dbReference>
<feature type="region of interest" description="Disordered" evidence="7">
    <location>
        <begin position="93"/>
        <end position="115"/>
    </location>
</feature>
<dbReference type="Gene3D" id="3.30.2160.10">
    <property type="entry name" value="Hect, E3 ligase catalytic domain"/>
    <property type="match status" value="1"/>
</dbReference>
<dbReference type="InterPro" id="IPR035983">
    <property type="entry name" value="Hect_E3_ubiquitin_ligase"/>
</dbReference>
<dbReference type="SMART" id="SM00119">
    <property type="entry name" value="HECTc"/>
    <property type="match status" value="1"/>
</dbReference>
<accession>A0A397AI47</accession>
<dbReference type="PANTHER" id="PTHR46654">
    <property type="entry name" value="E3 UBIQUITIN-PROTEIN LIGASE HECTD3"/>
    <property type="match status" value="1"/>
</dbReference>
<dbReference type="Gene3D" id="1.10.20.10">
    <property type="entry name" value="Histone, subunit A"/>
    <property type="match status" value="1"/>
</dbReference>
<dbReference type="InterPro" id="IPR015940">
    <property type="entry name" value="UBA"/>
</dbReference>
<evidence type="ECO:0000259" key="11">
    <source>
        <dbReference type="PROSITE" id="PS50237"/>
    </source>
</evidence>
<dbReference type="PROSITE" id="PS01358">
    <property type="entry name" value="ZF_RANBP2_1"/>
    <property type="match status" value="1"/>
</dbReference>
<evidence type="ECO:0008006" key="14">
    <source>
        <dbReference type="Google" id="ProtNLM"/>
    </source>
</evidence>
<keyword evidence="3 5" id="KW-0833">Ubl conjugation pathway</keyword>
<dbReference type="SMART" id="SM00547">
    <property type="entry name" value="ZnF_RBZ"/>
    <property type="match status" value="1"/>
</dbReference>
<evidence type="ECO:0000313" key="13">
    <source>
        <dbReference type="Proteomes" id="UP000265427"/>
    </source>
</evidence>
<dbReference type="InterPro" id="IPR036443">
    <property type="entry name" value="Znf_RanBP2_sf"/>
</dbReference>
<feature type="domain" description="B30.2/SPRY" evidence="9">
    <location>
        <begin position="3502"/>
        <end position="3694"/>
    </location>
</feature>
<dbReference type="InterPro" id="IPR041969">
    <property type="entry name" value="VP13D_UBA"/>
</dbReference>
<feature type="region of interest" description="Disordered" evidence="7">
    <location>
        <begin position="2609"/>
        <end position="2633"/>
    </location>
</feature>
<dbReference type="GO" id="GO:0005737">
    <property type="term" value="C:cytoplasm"/>
    <property type="evidence" value="ECO:0007669"/>
    <property type="project" value="TreeGrafter"/>
</dbReference>
<dbReference type="Pfam" id="PF22562">
    <property type="entry name" value="UBA_7"/>
    <property type="match status" value="1"/>
</dbReference>
<evidence type="ECO:0000259" key="9">
    <source>
        <dbReference type="PROSITE" id="PS50188"/>
    </source>
</evidence>
<keyword evidence="4" id="KW-0862">Zinc</keyword>
<dbReference type="Gene3D" id="3.30.2410.10">
    <property type="entry name" value="Hect, E3 ligase catalytic domain"/>
    <property type="match status" value="1"/>
</dbReference>
<evidence type="ECO:0000256" key="7">
    <source>
        <dbReference type="SAM" id="MobiDB-lite"/>
    </source>
</evidence>
<dbReference type="InterPro" id="IPR001870">
    <property type="entry name" value="B30.2/SPRY"/>
</dbReference>
<evidence type="ECO:0000256" key="5">
    <source>
        <dbReference type="PROSITE-ProRule" id="PRU00104"/>
    </source>
</evidence>
<dbReference type="CDD" id="cd14306">
    <property type="entry name" value="UBA_VP13D"/>
    <property type="match status" value="1"/>
</dbReference>
<dbReference type="SUPFAM" id="SSF56204">
    <property type="entry name" value="Hect, E3 ligase catalytic domain"/>
    <property type="match status" value="1"/>
</dbReference>
<comment type="caution">
    <text evidence="12">The sequence shown here is derived from an EMBL/GenBank/DDBJ whole genome shotgun (WGS) entry which is preliminary data.</text>
</comment>
<dbReference type="Proteomes" id="UP000265427">
    <property type="component" value="Unassembled WGS sequence"/>
</dbReference>
<evidence type="ECO:0000259" key="8">
    <source>
        <dbReference type="PROSITE" id="PS50030"/>
    </source>
</evidence>
<dbReference type="InterPro" id="IPR043136">
    <property type="entry name" value="B30.2/SPRY_sf"/>
</dbReference>
<dbReference type="EMBL" id="QUSZ01005974">
    <property type="protein sequence ID" value="RHY07402.1"/>
    <property type="molecule type" value="Genomic_DNA"/>
</dbReference>
<dbReference type="InterPro" id="IPR003877">
    <property type="entry name" value="SPRY_dom"/>
</dbReference>
<feature type="domain" description="RanBP2-type" evidence="10">
    <location>
        <begin position="4368"/>
        <end position="4397"/>
    </location>
</feature>
<dbReference type="SUPFAM" id="SSF49899">
    <property type="entry name" value="Concanavalin A-like lectins/glucanases"/>
    <property type="match status" value="6"/>
</dbReference>
<proteinExistence type="predicted"/>
<dbReference type="VEuPathDB" id="FungiDB:H257_05035"/>
<dbReference type="VEuPathDB" id="FungiDB:H257_18931"/>
<dbReference type="Gene3D" id="2.60.120.920">
    <property type="match status" value="5"/>
</dbReference>
<dbReference type="Gene3D" id="3.90.1750.10">
    <property type="entry name" value="Hect, E3 ligase catalytic domains"/>
    <property type="match status" value="1"/>
</dbReference>
<keyword evidence="2 6" id="KW-0863">Zinc-finger</keyword>
<dbReference type="Gene3D" id="1.10.8.10">
    <property type="entry name" value="DNA helicase RuvA subunit, C-terminal domain"/>
    <property type="match status" value="1"/>
</dbReference>
<keyword evidence="1" id="KW-0479">Metal-binding</keyword>
<evidence type="ECO:0000256" key="2">
    <source>
        <dbReference type="ARBA" id="ARBA00022771"/>
    </source>
</evidence>
<name>A0A397AI47_APHAT</name>
<dbReference type="InterPro" id="IPR009060">
    <property type="entry name" value="UBA-like_sf"/>
</dbReference>
<dbReference type="InterPro" id="IPR042469">
    <property type="entry name" value="HECTD3"/>
</dbReference>
<dbReference type="PROSITE" id="PS50030">
    <property type="entry name" value="UBA"/>
    <property type="match status" value="1"/>
</dbReference>
<dbReference type="Pfam" id="PF13385">
    <property type="entry name" value="Laminin_G_3"/>
    <property type="match status" value="1"/>
</dbReference>
<dbReference type="Pfam" id="PF00632">
    <property type="entry name" value="HECT"/>
    <property type="match status" value="1"/>
</dbReference>
<dbReference type="CDD" id="cd11709">
    <property type="entry name" value="SPRY"/>
    <property type="match status" value="2"/>
</dbReference>
<organism evidence="12 13">
    <name type="scientific">Aphanomyces astaci</name>
    <name type="common">Crayfish plague agent</name>
    <dbReference type="NCBI Taxonomy" id="112090"/>
    <lineage>
        <taxon>Eukaryota</taxon>
        <taxon>Sar</taxon>
        <taxon>Stramenopiles</taxon>
        <taxon>Oomycota</taxon>
        <taxon>Saprolegniomycetes</taxon>
        <taxon>Saprolegniales</taxon>
        <taxon>Verrucalvaceae</taxon>
        <taxon>Aphanomyces</taxon>
    </lineage>
</organism>
<dbReference type="InterPro" id="IPR000569">
    <property type="entry name" value="HECT_dom"/>
</dbReference>
<dbReference type="Gene3D" id="2.30.30.380">
    <property type="entry name" value="Zn-finger domain of Sec23/24"/>
    <property type="match status" value="1"/>
</dbReference>
<dbReference type="Pfam" id="PF00622">
    <property type="entry name" value="SPRY"/>
    <property type="match status" value="3"/>
</dbReference>
<dbReference type="SMART" id="SM00449">
    <property type="entry name" value="SPRY"/>
    <property type="match status" value="3"/>
</dbReference>
<protein>
    <recommendedName>
        <fullName evidence="14">B30.2/SPRY domain-containing protein</fullName>
    </recommendedName>
</protein>
<feature type="domain" description="B30.2/SPRY" evidence="9">
    <location>
        <begin position="3689"/>
        <end position="3894"/>
    </location>
</feature>
<dbReference type="GO" id="GO:0046982">
    <property type="term" value="F:protein heterodimerization activity"/>
    <property type="evidence" value="ECO:0007669"/>
    <property type="project" value="InterPro"/>
</dbReference>
<dbReference type="InterPro" id="IPR009072">
    <property type="entry name" value="Histone-fold"/>
</dbReference>
<dbReference type="GO" id="GO:0004842">
    <property type="term" value="F:ubiquitin-protein transferase activity"/>
    <property type="evidence" value="ECO:0007669"/>
    <property type="project" value="InterPro"/>
</dbReference>
<gene>
    <name evidence="12" type="ORF">DYB36_001581</name>
</gene>
<reference evidence="12 13" key="1">
    <citation type="submission" date="2018-08" db="EMBL/GenBank/DDBJ databases">
        <title>Aphanomyces genome sequencing and annotation.</title>
        <authorList>
            <person name="Minardi D."/>
            <person name="Oidtmann B."/>
            <person name="Van Der Giezen M."/>
            <person name="Studholme D.J."/>
        </authorList>
    </citation>
    <scope>NUCLEOTIDE SEQUENCE [LARGE SCALE GENOMIC DNA]</scope>
    <source>
        <strain evidence="12 13">Kv</strain>
    </source>
</reference>
<evidence type="ECO:0000256" key="1">
    <source>
        <dbReference type="ARBA" id="ARBA00022723"/>
    </source>
</evidence>
<evidence type="ECO:0000256" key="4">
    <source>
        <dbReference type="ARBA" id="ARBA00022833"/>
    </source>
</evidence>